<dbReference type="AlphaFoldDB" id="A0A0C9ULP6"/>
<reference evidence="4 5" key="1">
    <citation type="submission" date="2014-06" db="EMBL/GenBank/DDBJ databases">
        <title>Evolutionary Origins and Diversification of the Mycorrhizal Mutualists.</title>
        <authorList>
            <consortium name="DOE Joint Genome Institute"/>
            <consortium name="Mycorrhizal Genomics Consortium"/>
            <person name="Kohler A."/>
            <person name="Kuo A."/>
            <person name="Nagy L.G."/>
            <person name="Floudas D."/>
            <person name="Copeland A."/>
            <person name="Barry K.W."/>
            <person name="Cichocki N."/>
            <person name="Veneault-Fourrey C."/>
            <person name="LaButti K."/>
            <person name="Lindquist E.A."/>
            <person name="Lipzen A."/>
            <person name="Lundell T."/>
            <person name="Morin E."/>
            <person name="Murat C."/>
            <person name="Riley R."/>
            <person name="Ohm R."/>
            <person name="Sun H."/>
            <person name="Tunlid A."/>
            <person name="Henrissat B."/>
            <person name="Grigoriev I.V."/>
            <person name="Hibbett D.S."/>
            <person name="Martin F."/>
        </authorList>
    </citation>
    <scope>NUCLEOTIDE SEQUENCE [LARGE SCALE GENOMIC DNA]</scope>
    <source>
        <strain evidence="4 5">SS14</strain>
    </source>
</reference>
<dbReference type="InterPro" id="IPR053152">
    <property type="entry name" value="Hydrolase_YcaC-like"/>
</dbReference>
<evidence type="ECO:0000259" key="3">
    <source>
        <dbReference type="Pfam" id="PF00857"/>
    </source>
</evidence>
<organism evidence="4 5">
    <name type="scientific">Sphaerobolus stellatus (strain SS14)</name>
    <dbReference type="NCBI Taxonomy" id="990650"/>
    <lineage>
        <taxon>Eukaryota</taxon>
        <taxon>Fungi</taxon>
        <taxon>Dikarya</taxon>
        <taxon>Basidiomycota</taxon>
        <taxon>Agaricomycotina</taxon>
        <taxon>Agaricomycetes</taxon>
        <taxon>Phallomycetidae</taxon>
        <taxon>Geastrales</taxon>
        <taxon>Sphaerobolaceae</taxon>
        <taxon>Sphaerobolus</taxon>
    </lineage>
</organism>
<protein>
    <recommendedName>
        <fullName evidence="3">Isochorismatase-like domain-containing protein</fullName>
    </recommendedName>
</protein>
<keyword evidence="2" id="KW-0472">Membrane</keyword>
<evidence type="ECO:0000256" key="2">
    <source>
        <dbReference type="SAM" id="Phobius"/>
    </source>
</evidence>
<keyword evidence="2" id="KW-0812">Transmembrane</keyword>
<comment type="similarity">
    <text evidence="1">Belongs to the isochorismatase family.</text>
</comment>
<feature type="domain" description="Isochorismatase-like" evidence="3">
    <location>
        <begin position="7"/>
        <end position="90"/>
    </location>
</feature>
<name>A0A0C9ULP6_SPHS4</name>
<keyword evidence="2" id="KW-1133">Transmembrane helix</keyword>
<dbReference type="SUPFAM" id="SSF52499">
    <property type="entry name" value="Isochorismatase-like hydrolases"/>
    <property type="match status" value="1"/>
</dbReference>
<dbReference type="Proteomes" id="UP000054279">
    <property type="component" value="Unassembled WGS sequence"/>
</dbReference>
<dbReference type="Pfam" id="PF00857">
    <property type="entry name" value="Isochorismatase"/>
    <property type="match status" value="1"/>
</dbReference>
<dbReference type="EMBL" id="KN837120">
    <property type="protein sequence ID" value="KIJ43918.1"/>
    <property type="molecule type" value="Genomic_DNA"/>
</dbReference>
<accession>A0A0C9ULP6</accession>
<dbReference type="PANTHER" id="PTHR43559">
    <property type="entry name" value="HYDROLASE YCAC-RELATED"/>
    <property type="match status" value="1"/>
</dbReference>
<sequence length="101" mass="10515">MHPKAPFIKRGGEVNAWDNKDFRDAVRTTGKKQVIVAGIVTDGCTVLSALSLVQAGYTVFANADAAGCQSTRVAQDANARMLGAGVHVLSGFVIAGGLLRD</sequence>
<gene>
    <name evidence="4" type="ORF">M422DRAFT_47735</name>
</gene>
<dbReference type="OrthoDB" id="245563at2759"/>
<dbReference type="HOGENOM" id="CLU_2293505_0_0_1"/>
<evidence type="ECO:0000256" key="1">
    <source>
        <dbReference type="ARBA" id="ARBA00006336"/>
    </source>
</evidence>
<dbReference type="Gene3D" id="3.40.50.850">
    <property type="entry name" value="Isochorismatase-like"/>
    <property type="match status" value="1"/>
</dbReference>
<dbReference type="PANTHER" id="PTHR43559:SF3">
    <property type="entry name" value="HYDROLASE YCAC-RELATED"/>
    <property type="match status" value="1"/>
</dbReference>
<dbReference type="InterPro" id="IPR000868">
    <property type="entry name" value="Isochorismatase-like_dom"/>
</dbReference>
<evidence type="ECO:0000313" key="4">
    <source>
        <dbReference type="EMBL" id="KIJ43918.1"/>
    </source>
</evidence>
<proteinExistence type="inferred from homology"/>
<keyword evidence="5" id="KW-1185">Reference proteome</keyword>
<feature type="transmembrane region" description="Helical" evidence="2">
    <location>
        <begin position="81"/>
        <end position="99"/>
    </location>
</feature>
<evidence type="ECO:0000313" key="5">
    <source>
        <dbReference type="Proteomes" id="UP000054279"/>
    </source>
</evidence>
<dbReference type="InterPro" id="IPR036380">
    <property type="entry name" value="Isochorismatase-like_sf"/>
</dbReference>